<dbReference type="GO" id="GO:0060271">
    <property type="term" value="P:cilium assembly"/>
    <property type="evidence" value="ECO:0007669"/>
    <property type="project" value="TreeGrafter"/>
</dbReference>
<dbReference type="GO" id="GO:0034451">
    <property type="term" value="C:centriolar satellite"/>
    <property type="evidence" value="ECO:0007669"/>
    <property type="project" value="TreeGrafter"/>
</dbReference>
<protein>
    <submittedName>
        <fullName evidence="3">C2 domain containing 3 centriole elongation regulator</fullName>
    </submittedName>
</protein>
<evidence type="ECO:0000256" key="1">
    <source>
        <dbReference type="SAM" id="MobiDB-lite"/>
    </source>
</evidence>
<sequence length="306" mass="33252">WPRSGAQGHGGGPRTDTSAGEALPGLPPLVQGPPRCLLRCTVGRARWALPKPPAALLVRLRWWGETSDGALLQPGAAEATARYTVRCRPQQLTAYLTDMGVLVLEVMTRLDQLPVGTVQITGLSQLSPSHPISGFFAIVSPTSKKIGELQVSLVLEPLPETCDTSSSVPTTDASLDLAPSAQGSDKPQLLAPSQQPRQTGVASAGQEFLNHGKTTTPREKDHFFFQENSENIKDIYSASHHHWIFPDEHFKAKPSDQQVSFPPSSDPEAPARTNMQVLSLHNPSTKDLLSGLSCFRFHIKYILIIF</sequence>
<reference evidence="3" key="1">
    <citation type="submission" date="2025-08" db="UniProtKB">
        <authorList>
            <consortium name="Ensembl"/>
        </authorList>
    </citation>
    <scope>IDENTIFICATION</scope>
</reference>
<dbReference type="GO" id="GO:0071539">
    <property type="term" value="P:protein localization to centrosome"/>
    <property type="evidence" value="ECO:0007669"/>
    <property type="project" value="TreeGrafter"/>
</dbReference>
<feature type="compositionally biased region" description="Polar residues" evidence="1">
    <location>
        <begin position="181"/>
        <end position="201"/>
    </location>
</feature>
<feature type="compositionally biased region" description="Polar residues" evidence="1">
    <location>
        <begin position="162"/>
        <end position="173"/>
    </location>
</feature>
<dbReference type="PANTHER" id="PTHR21254:SF1">
    <property type="entry name" value="C2 DOMAIN-CONTAINING PROTEIN 3"/>
    <property type="match status" value="1"/>
</dbReference>
<dbReference type="GO" id="GO:0005814">
    <property type="term" value="C:centriole"/>
    <property type="evidence" value="ECO:0007669"/>
    <property type="project" value="TreeGrafter"/>
</dbReference>
<dbReference type="InterPro" id="IPR057537">
    <property type="entry name" value="C2_C2CD3_N"/>
</dbReference>
<gene>
    <name evidence="3" type="primary">C2CD3</name>
</gene>
<dbReference type="GO" id="GO:0061511">
    <property type="term" value="P:centriole elongation"/>
    <property type="evidence" value="ECO:0007669"/>
    <property type="project" value="TreeGrafter"/>
</dbReference>
<evidence type="ECO:0000313" key="3">
    <source>
        <dbReference type="Ensembl" id="ENSNPEP00000017391.1"/>
    </source>
</evidence>
<accession>A0A8C7EFY6</accession>
<dbReference type="Pfam" id="PF25339">
    <property type="entry name" value="C2_C2CD3_N"/>
    <property type="match status" value="1"/>
</dbReference>
<dbReference type="PANTHER" id="PTHR21254">
    <property type="entry name" value="C2 DOMAIN-CONTAINING PROTEIN 3"/>
    <property type="match status" value="1"/>
</dbReference>
<feature type="region of interest" description="Disordered" evidence="1">
    <location>
        <begin position="161"/>
        <end position="204"/>
    </location>
</feature>
<organism evidence="3 4">
    <name type="scientific">Nothoprocta perdicaria</name>
    <name type="common">Chilean tinamou</name>
    <name type="synonym">Crypturus perdicarius</name>
    <dbReference type="NCBI Taxonomy" id="30464"/>
    <lineage>
        <taxon>Eukaryota</taxon>
        <taxon>Metazoa</taxon>
        <taxon>Chordata</taxon>
        <taxon>Craniata</taxon>
        <taxon>Vertebrata</taxon>
        <taxon>Euteleostomi</taxon>
        <taxon>Archelosauria</taxon>
        <taxon>Archosauria</taxon>
        <taxon>Dinosauria</taxon>
        <taxon>Saurischia</taxon>
        <taxon>Theropoda</taxon>
        <taxon>Coelurosauria</taxon>
        <taxon>Aves</taxon>
        <taxon>Palaeognathae</taxon>
        <taxon>Tinamiformes</taxon>
        <taxon>Tinamidae</taxon>
        <taxon>Nothoprocta</taxon>
    </lineage>
</organism>
<proteinExistence type="predicted"/>
<feature type="region of interest" description="Disordered" evidence="1">
    <location>
        <begin position="1"/>
        <end position="27"/>
    </location>
</feature>
<name>A0A8C7EFY6_NOTPE</name>
<dbReference type="Ensembl" id="ENSNPET00000017820.1">
    <property type="protein sequence ID" value="ENSNPEP00000017391.1"/>
    <property type="gene ID" value="ENSNPEG00000012942.1"/>
</dbReference>
<reference evidence="3" key="2">
    <citation type="submission" date="2025-09" db="UniProtKB">
        <authorList>
            <consortium name="Ensembl"/>
        </authorList>
    </citation>
    <scope>IDENTIFICATION</scope>
</reference>
<dbReference type="AlphaFoldDB" id="A0A8C7EFY6"/>
<evidence type="ECO:0000259" key="2">
    <source>
        <dbReference type="Pfam" id="PF25339"/>
    </source>
</evidence>
<feature type="domain" description="C2CD3 N-terminal C2" evidence="2">
    <location>
        <begin position="25"/>
        <end position="158"/>
    </location>
</feature>
<dbReference type="Proteomes" id="UP000694420">
    <property type="component" value="Unplaced"/>
</dbReference>
<keyword evidence="4" id="KW-1185">Reference proteome</keyword>
<evidence type="ECO:0000313" key="4">
    <source>
        <dbReference type="Proteomes" id="UP000694420"/>
    </source>
</evidence>